<feature type="region of interest" description="Disordered" evidence="1">
    <location>
        <begin position="159"/>
        <end position="197"/>
    </location>
</feature>
<evidence type="ECO:0000313" key="3">
    <source>
        <dbReference type="Proteomes" id="UP000770661"/>
    </source>
</evidence>
<dbReference type="EMBL" id="JACEEZ010017495">
    <property type="protein sequence ID" value="KAG0717488.1"/>
    <property type="molecule type" value="Genomic_DNA"/>
</dbReference>
<dbReference type="OrthoDB" id="8044640at2759"/>
<dbReference type="AlphaFoldDB" id="A0A8J4XYG1"/>
<keyword evidence="3" id="KW-1185">Reference proteome</keyword>
<evidence type="ECO:0000256" key="1">
    <source>
        <dbReference type="SAM" id="MobiDB-lite"/>
    </source>
</evidence>
<name>A0A8J4XYG1_CHIOP</name>
<comment type="caution">
    <text evidence="2">The sequence shown here is derived from an EMBL/GenBank/DDBJ whole genome shotgun (WGS) entry which is preliminary data.</text>
</comment>
<dbReference type="Proteomes" id="UP000770661">
    <property type="component" value="Unassembled WGS sequence"/>
</dbReference>
<gene>
    <name evidence="2" type="ORF">GWK47_054314</name>
</gene>
<protein>
    <submittedName>
        <fullName evidence="2">Uncharacterized protein</fullName>
    </submittedName>
</protein>
<sequence>MATRSKDFLVVPQTEVIGSKLPSNREVLGVVLHRLQLKKMTLRDVTLAVTPMVAQFWDMARIPMIRKDNIVTKIEKLHREYELLKKGRYRRSEAQISKEKDFEVLLDNLFDVAHGNALTMMTNQEDKEFLLAQREPGRRGRMGGVDSVLAAQETRQSLRWKRPLLSPPANKKRLPLPHLWRSSSPRRRSSSNTSAVVSDEEYGAVGGASPAKRAKRATKNIVSPALAATLDRTKLTDRSATYVLTEAARCLGQNVERLNINRSSIRRQRLKHRAAMASKIREEFRSGTPLVVHWDGKLVMDLTTKEHVDRLPIIISGIGGAQLLAVAKLGSGTGESMRQRWSRPWRHGESRIR</sequence>
<evidence type="ECO:0000313" key="2">
    <source>
        <dbReference type="EMBL" id="KAG0717488.1"/>
    </source>
</evidence>
<accession>A0A8J4XYG1</accession>
<reference evidence="2" key="1">
    <citation type="submission" date="2020-07" db="EMBL/GenBank/DDBJ databases">
        <title>The High-quality genome of the commercially important snow crab, Chionoecetes opilio.</title>
        <authorList>
            <person name="Jeong J.-H."/>
            <person name="Ryu S."/>
        </authorList>
    </citation>
    <scope>NUCLEOTIDE SEQUENCE</scope>
    <source>
        <strain evidence="2">MADBK_172401_WGS</strain>
        <tissue evidence="2">Digestive gland</tissue>
    </source>
</reference>
<organism evidence="2 3">
    <name type="scientific">Chionoecetes opilio</name>
    <name type="common">Atlantic snow crab</name>
    <name type="synonym">Cancer opilio</name>
    <dbReference type="NCBI Taxonomy" id="41210"/>
    <lineage>
        <taxon>Eukaryota</taxon>
        <taxon>Metazoa</taxon>
        <taxon>Ecdysozoa</taxon>
        <taxon>Arthropoda</taxon>
        <taxon>Crustacea</taxon>
        <taxon>Multicrustacea</taxon>
        <taxon>Malacostraca</taxon>
        <taxon>Eumalacostraca</taxon>
        <taxon>Eucarida</taxon>
        <taxon>Decapoda</taxon>
        <taxon>Pleocyemata</taxon>
        <taxon>Brachyura</taxon>
        <taxon>Eubrachyura</taxon>
        <taxon>Majoidea</taxon>
        <taxon>Majidae</taxon>
        <taxon>Chionoecetes</taxon>
    </lineage>
</organism>
<proteinExistence type="predicted"/>